<feature type="compositionally biased region" description="Polar residues" evidence="2">
    <location>
        <begin position="44"/>
        <end position="58"/>
    </location>
</feature>
<accession>A0A146K038</accession>
<proteinExistence type="predicted"/>
<feature type="coiled-coil region" evidence="1">
    <location>
        <begin position="78"/>
        <end position="151"/>
    </location>
</feature>
<feature type="non-terminal residue" evidence="3">
    <location>
        <position position="1"/>
    </location>
</feature>
<evidence type="ECO:0000256" key="1">
    <source>
        <dbReference type="SAM" id="Coils"/>
    </source>
</evidence>
<gene>
    <name evidence="3" type="ORF">TPC1_31484</name>
</gene>
<name>A0A146K038_9EUKA</name>
<evidence type="ECO:0000256" key="2">
    <source>
        <dbReference type="SAM" id="MobiDB-lite"/>
    </source>
</evidence>
<dbReference type="AlphaFoldDB" id="A0A146K038"/>
<feature type="coiled-coil region" evidence="1">
    <location>
        <begin position="180"/>
        <end position="221"/>
    </location>
</feature>
<feature type="region of interest" description="Disordered" evidence="2">
    <location>
        <begin position="39"/>
        <end position="58"/>
    </location>
</feature>
<organism evidence="3">
    <name type="scientific">Trepomonas sp. PC1</name>
    <dbReference type="NCBI Taxonomy" id="1076344"/>
    <lineage>
        <taxon>Eukaryota</taxon>
        <taxon>Metamonada</taxon>
        <taxon>Diplomonadida</taxon>
        <taxon>Hexamitidae</taxon>
        <taxon>Hexamitinae</taxon>
        <taxon>Trepomonas</taxon>
    </lineage>
</organism>
<feature type="coiled-coil region" evidence="1">
    <location>
        <begin position="264"/>
        <end position="330"/>
    </location>
</feature>
<keyword evidence="1" id="KW-0175">Coiled coil</keyword>
<protein>
    <submittedName>
        <fullName evidence="3">Uncharacterized protein</fullName>
    </submittedName>
</protein>
<dbReference type="EMBL" id="GDID01007585">
    <property type="protein sequence ID" value="JAP89021.1"/>
    <property type="molecule type" value="Transcribed_RNA"/>
</dbReference>
<reference evidence="3" key="1">
    <citation type="submission" date="2015-07" db="EMBL/GenBank/DDBJ databases">
        <title>Adaptation to a free-living lifestyle via gene acquisitions in the diplomonad Trepomonas sp. PC1.</title>
        <authorList>
            <person name="Xu F."/>
            <person name="Jerlstrom-Hultqvist J."/>
            <person name="Kolisko M."/>
            <person name="Simpson A.G.B."/>
            <person name="Roger A.J."/>
            <person name="Svard S.G."/>
            <person name="Andersson J.O."/>
        </authorList>
    </citation>
    <scope>NUCLEOTIDE SEQUENCE</scope>
    <source>
        <strain evidence="3">PC1</strain>
    </source>
</reference>
<sequence>LSQSVIETLQRAQAVRERINLQKTVALNDQILRSMSPHLASPRKSFQSPKIDQSLNLSQTQDPYDAYVKIKRQLYEQNSELKSQNQIEVQKRKMLEQENEKLSQSLQECQSELQELKSKYTQETIQLQLQVQKLETELSQTVQTLQETDNQKQINEQQIQVHLSKAFSQNQMITQLVQQVDMLTQQLSESGEENKLLQQQMEGFKAQNQKLLLQIENEQNQSMLLTQTQNNKSEEINKLNSLVLSLQTESTQQKSYILSKNDTINSKDQQILSLKAELKLLTQQCENQLELNQSQQERINQLLLFSPERFQRLQSRVEQLESANAILKAENITLSSMVDGLRKEQKLWLGLK</sequence>
<evidence type="ECO:0000313" key="3">
    <source>
        <dbReference type="EMBL" id="JAP89021.1"/>
    </source>
</evidence>